<dbReference type="AlphaFoldDB" id="A0A1X6YEX4"/>
<evidence type="ECO:0000313" key="2">
    <source>
        <dbReference type="Proteomes" id="UP000193778"/>
    </source>
</evidence>
<proteinExistence type="predicted"/>
<accession>A0A1X6YEX4</accession>
<dbReference type="EMBL" id="FWFP01000002">
    <property type="protein sequence ID" value="SLN19150.1"/>
    <property type="molecule type" value="Genomic_DNA"/>
</dbReference>
<sequence length="171" mass="18835">MPLHFSWNKDMQLKRRTSHTKWSLFGLCFSANVLSSLAVFADIGGKSKECAGLSDDALIELAISEMIGNEPGSVSITREVGPTIGLRTAPYPTRTEYLAANPDCCRITTAETLLEAIPPDLVKRLNYHGSVRVATTFRVIGNTEPESYPFQTYNSVRTFDFDACGNTLQLP</sequence>
<evidence type="ECO:0000313" key="1">
    <source>
        <dbReference type="EMBL" id="SLN19150.1"/>
    </source>
</evidence>
<dbReference type="Proteomes" id="UP000193778">
    <property type="component" value="Unassembled WGS sequence"/>
</dbReference>
<protein>
    <submittedName>
        <fullName evidence="1">Uncharacterized protein</fullName>
    </submittedName>
</protein>
<reference evidence="2" key="1">
    <citation type="submission" date="2017-03" db="EMBL/GenBank/DDBJ databases">
        <authorList>
            <person name="Rodrigo-Torres L."/>
            <person name="Arahal R.D."/>
            <person name="Lucena T."/>
        </authorList>
    </citation>
    <scope>NUCLEOTIDE SEQUENCE [LARGE SCALE GENOMIC DNA]</scope>
    <source>
        <strain evidence="2">CECT 8411</strain>
    </source>
</reference>
<gene>
    <name evidence="1" type="ORF">RUM8411_00632</name>
</gene>
<organism evidence="1 2">
    <name type="scientific">Ruegeria meonggei</name>
    <dbReference type="NCBI Taxonomy" id="1446476"/>
    <lineage>
        <taxon>Bacteria</taxon>
        <taxon>Pseudomonadati</taxon>
        <taxon>Pseudomonadota</taxon>
        <taxon>Alphaproteobacteria</taxon>
        <taxon>Rhodobacterales</taxon>
        <taxon>Roseobacteraceae</taxon>
        <taxon>Ruegeria</taxon>
    </lineage>
</organism>
<keyword evidence="2" id="KW-1185">Reference proteome</keyword>
<name>A0A1X6YEX4_9RHOB</name>